<evidence type="ECO:0000259" key="15">
    <source>
        <dbReference type="Pfam" id="PF17900"/>
    </source>
</evidence>
<dbReference type="Gene3D" id="2.60.40.1730">
    <property type="entry name" value="tricorn interacting facor f3 domain"/>
    <property type="match status" value="1"/>
</dbReference>
<dbReference type="SUPFAM" id="SSF55486">
    <property type="entry name" value="Metalloproteases ('zincins'), catalytic domain"/>
    <property type="match status" value="1"/>
</dbReference>
<keyword evidence="9" id="KW-0378">Hydrolase</keyword>
<dbReference type="InterPro" id="IPR050344">
    <property type="entry name" value="Peptidase_M1_aminopeptidases"/>
</dbReference>
<keyword evidence="10" id="KW-0862">Zinc</keyword>
<dbReference type="Pfam" id="PF17900">
    <property type="entry name" value="Peptidase_M1_N"/>
    <property type="match status" value="1"/>
</dbReference>
<evidence type="ECO:0000256" key="2">
    <source>
        <dbReference type="ARBA" id="ARBA00001947"/>
    </source>
</evidence>
<dbReference type="InterPro" id="IPR045357">
    <property type="entry name" value="Aminopeptidase_N-like_N"/>
</dbReference>
<evidence type="ECO:0000256" key="9">
    <source>
        <dbReference type="ARBA" id="ARBA00022801"/>
    </source>
</evidence>
<comment type="cofactor">
    <cofactor evidence="2">
        <name>Zn(2+)</name>
        <dbReference type="ChEBI" id="CHEBI:29105"/>
    </cofactor>
</comment>
<dbReference type="Proteomes" id="UP000198756">
    <property type="component" value="Unassembled WGS sequence"/>
</dbReference>
<sequence length="862" mass="99479">MTCLTFGSLSLALFTVSCKSEKSALVQNSENSAVAEASPEARIDSAKLLRMIREKNAEIAGYQPSAKRDFDLLHTELDLAFDWSNQAVIGRAKLKLTPYFYPQKELVLDAKDFEVGAIYLLNGEAQSKLNYRYDEKQLRIYLPELFTSKDTIQVEINYIAFPDRNSGSGSEAITDTKGLYFIDPLDTIPGKPTMIWTQGETEHNSKWFPTIDKPNERFTQLFKLTVPDSMVSISNGVLVKQEKLENGLRKDYWEMKLPHAPYLAAIAVGNFGKVEAKWKNIPLGYYVEKGFEKGAAMVFENTPEMIGLFEEKLGVDFPWPKYDQIVVRDFVSGAMENTTASIFMEELRLDEREAIDSEWDYIIAHELFHQWFGDLVTTESWANLTLNEAFANYGEYLWNEHKYGKDQAALKLVTEMEGYFAESESKQVDLIRFDYADSEDMFDSHSYNKGGVVLHMLRQHLGDEAFFKGLNLYLKQHAFQSVEIHDLRLAFERVSGQDLNWFFNQWFLDKGHPELFFEVDYSQPENILLTVYQVQDLENLPLYQLPIEVSWYEGKSRKSKKFQMTSSFQQFALENEFPVTQVYIDEGKNLLARRNQEISTAQYALQFKESTLGVARYEALDSLVSREAKDYLIEILPIAVRDSFWSVRENALGFMQNDPEWRNQIQGLEDMVYELAEKDPKNSVKAAAIDLLAAWDPDKYQMAFLRLANEQSYLVASSALMGLVRAEENPVDAAVIERFVGERNFRMIIPVAEYYILQKVKSKGPWFLDRVDQLSGEGLYFYLGYFSEYFSRFPEEGKDQAVRKLFHLLEKDSKSFVRLGAFQALMGFADEEAVIKKLNQVVLTEKDEKLKNYYNYFLEALN</sequence>
<dbReference type="AlphaFoldDB" id="A0A1G5YWN4"/>
<keyword evidence="7" id="KW-0645">Protease</keyword>
<evidence type="ECO:0000256" key="5">
    <source>
        <dbReference type="ARBA" id="ARBA00015611"/>
    </source>
</evidence>
<evidence type="ECO:0000256" key="10">
    <source>
        <dbReference type="ARBA" id="ARBA00022833"/>
    </source>
</evidence>
<evidence type="ECO:0000313" key="16">
    <source>
        <dbReference type="EMBL" id="SDA86640.1"/>
    </source>
</evidence>
<evidence type="ECO:0000313" key="17">
    <source>
        <dbReference type="Proteomes" id="UP000198756"/>
    </source>
</evidence>
<dbReference type="PRINTS" id="PR00756">
    <property type="entry name" value="ALADIPTASE"/>
</dbReference>
<dbReference type="STRING" id="279824.SAMN03080617_02895"/>
<dbReference type="EC" id="3.4.11.2" evidence="4"/>
<comment type="catalytic activity">
    <reaction evidence="1">
        <text>Release of an N-terminal amino acid, Xaa-|-Yaa- from a peptide, amide or arylamide. Xaa is preferably Ala, but may be most amino acids including Pro (slow action). When a terminal hydrophobic residue is followed by a prolyl residue, the two may be released as an intact Xaa-Pro dipeptide.</text>
        <dbReference type="EC" id="3.4.11.2"/>
    </reaction>
</comment>
<feature type="domain" description="Aminopeptidase N-like N-terminal" evidence="15">
    <location>
        <begin position="74"/>
        <end position="263"/>
    </location>
</feature>
<dbReference type="Gene3D" id="1.25.10.10">
    <property type="entry name" value="Leucine-rich Repeat Variant"/>
    <property type="match status" value="1"/>
</dbReference>
<evidence type="ECO:0000256" key="3">
    <source>
        <dbReference type="ARBA" id="ARBA00010136"/>
    </source>
</evidence>
<evidence type="ECO:0000256" key="4">
    <source>
        <dbReference type="ARBA" id="ARBA00012564"/>
    </source>
</evidence>
<dbReference type="SUPFAM" id="SSF63737">
    <property type="entry name" value="Leukotriene A4 hydrolase N-terminal domain"/>
    <property type="match status" value="1"/>
</dbReference>
<evidence type="ECO:0000259" key="14">
    <source>
        <dbReference type="Pfam" id="PF01433"/>
    </source>
</evidence>
<evidence type="ECO:0000256" key="7">
    <source>
        <dbReference type="ARBA" id="ARBA00022670"/>
    </source>
</evidence>
<keyword evidence="11" id="KW-0482">Metalloprotease</keyword>
<dbReference type="FunFam" id="1.10.390.10:FF:000013">
    <property type="entry name" value="Aminopeptidase N"/>
    <property type="match status" value="1"/>
</dbReference>
<dbReference type="PANTHER" id="PTHR11533:SF174">
    <property type="entry name" value="PUROMYCIN-SENSITIVE AMINOPEPTIDASE-RELATED"/>
    <property type="match status" value="1"/>
</dbReference>
<evidence type="ECO:0000256" key="1">
    <source>
        <dbReference type="ARBA" id="ARBA00000098"/>
    </source>
</evidence>
<keyword evidence="6 16" id="KW-0031">Aminopeptidase</keyword>
<dbReference type="PANTHER" id="PTHR11533">
    <property type="entry name" value="PROTEASE M1 ZINC METALLOPROTEASE"/>
    <property type="match status" value="1"/>
</dbReference>
<evidence type="ECO:0000256" key="13">
    <source>
        <dbReference type="ARBA" id="ARBA00031533"/>
    </source>
</evidence>
<dbReference type="InterPro" id="IPR042097">
    <property type="entry name" value="Aminopeptidase_N-like_N_sf"/>
</dbReference>
<dbReference type="InterPro" id="IPR014782">
    <property type="entry name" value="Peptidase_M1_dom"/>
</dbReference>
<feature type="domain" description="Peptidase M1 membrane alanine aminopeptidase" evidence="14">
    <location>
        <begin position="299"/>
        <end position="506"/>
    </location>
</feature>
<dbReference type="Pfam" id="PF01433">
    <property type="entry name" value="Peptidase_M1"/>
    <property type="match status" value="1"/>
</dbReference>
<dbReference type="CDD" id="cd09603">
    <property type="entry name" value="M1_APN_like"/>
    <property type="match status" value="1"/>
</dbReference>
<dbReference type="GO" id="GO:0008270">
    <property type="term" value="F:zinc ion binding"/>
    <property type="evidence" value="ECO:0007669"/>
    <property type="project" value="InterPro"/>
</dbReference>
<dbReference type="EMBL" id="FMXE01000021">
    <property type="protein sequence ID" value="SDA86640.1"/>
    <property type="molecule type" value="Genomic_DNA"/>
</dbReference>
<dbReference type="InterPro" id="IPR001930">
    <property type="entry name" value="Peptidase_M1"/>
</dbReference>
<gene>
    <name evidence="16" type="ORF">SAMN03080617_02895</name>
</gene>
<dbReference type="SUPFAM" id="SSF48371">
    <property type="entry name" value="ARM repeat"/>
    <property type="match status" value="1"/>
</dbReference>
<organism evidence="16 17">
    <name type="scientific">Algoriphagus alkaliphilus</name>
    <dbReference type="NCBI Taxonomy" id="279824"/>
    <lineage>
        <taxon>Bacteria</taxon>
        <taxon>Pseudomonadati</taxon>
        <taxon>Bacteroidota</taxon>
        <taxon>Cytophagia</taxon>
        <taxon>Cytophagales</taxon>
        <taxon>Cyclobacteriaceae</taxon>
        <taxon>Algoriphagus</taxon>
    </lineage>
</organism>
<proteinExistence type="inferred from homology"/>
<keyword evidence="8" id="KW-0479">Metal-binding</keyword>
<evidence type="ECO:0000256" key="11">
    <source>
        <dbReference type="ARBA" id="ARBA00023049"/>
    </source>
</evidence>
<reference evidence="17" key="1">
    <citation type="submission" date="2016-10" db="EMBL/GenBank/DDBJ databases">
        <authorList>
            <person name="Varghese N."/>
            <person name="Submissions S."/>
        </authorList>
    </citation>
    <scope>NUCLEOTIDE SEQUENCE [LARGE SCALE GENOMIC DNA]</scope>
    <source>
        <strain evidence="17">DSM 22703</strain>
    </source>
</reference>
<dbReference type="GO" id="GO:0006508">
    <property type="term" value="P:proteolysis"/>
    <property type="evidence" value="ECO:0007669"/>
    <property type="project" value="UniProtKB-KW"/>
</dbReference>
<dbReference type="GO" id="GO:0042277">
    <property type="term" value="F:peptide binding"/>
    <property type="evidence" value="ECO:0007669"/>
    <property type="project" value="TreeGrafter"/>
</dbReference>
<dbReference type="InterPro" id="IPR011989">
    <property type="entry name" value="ARM-like"/>
</dbReference>
<evidence type="ECO:0000256" key="12">
    <source>
        <dbReference type="ARBA" id="ARBA00029811"/>
    </source>
</evidence>
<dbReference type="GO" id="GO:0016020">
    <property type="term" value="C:membrane"/>
    <property type="evidence" value="ECO:0007669"/>
    <property type="project" value="TreeGrafter"/>
</dbReference>
<protein>
    <recommendedName>
        <fullName evidence="5">Aminopeptidase N</fullName>
        <ecNumber evidence="4">3.4.11.2</ecNumber>
    </recommendedName>
    <alternativeName>
        <fullName evidence="12">Alanine aminopeptidase</fullName>
    </alternativeName>
    <alternativeName>
        <fullName evidence="13">Lysyl aminopeptidase</fullName>
    </alternativeName>
</protein>
<dbReference type="GO" id="GO:0005737">
    <property type="term" value="C:cytoplasm"/>
    <property type="evidence" value="ECO:0007669"/>
    <property type="project" value="TreeGrafter"/>
</dbReference>
<name>A0A1G5YWN4_9BACT</name>
<dbReference type="GO" id="GO:0043171">
    <property type="term" value="P:peptide catabolic process"/>
    <property type="evidence" value="ECO:0007669"/>
    <property type="project" value="TreeGrafter"/>
</dbReference>
<dbReference type="InterPro" id="IPR016024">
    <property type="entry name" value="ARM-type_fold"/>
</dbReference>
<dbReference type="InterPro" id="IPR027268">
    <property type="entry name" value="Peptidase_M4/M1_CTD_sf"/>
</dbReference>
<comment type="similarity">
    <text evidence="3">Belongs to the peptidase M1 family.</text>
</comment>
<dbReference type="GO" id="GO:0016285">
    <property type="term" value="F:alanyl aminopeptidase activity"/>
    <property type="evidence" value="ECO:0007669"/>
    <property type="project" value="UniProtKB-EC"/>
</dbReference>
<dbReference type="GO" id="GO:0005615">
    <property type="term" value="C:extracellular space"/>
    <property type="evidence" value="ECO:0007669"/>
    <property type="project" value="TreeGrafter"/>
</dbReference>
<evidence type="ECO:0000256" key="6">
    <source>
        <dbReference type="ARBA" id="ARBA00022438"/>
    </source>
</evidence>
<evidence type="ECO:0000256" key="8">
    <source>
        <dbReference type="ARBA" id="ARBA00022723"/>
    </source>
</evidence>
<dbReference type="Gene3D" id="1.10.390.10">
    <property type="entry name" value="Neutral Protease Domain 2"/>
    <property type="match status" value="1"/>
</dbReference>
<accession>A0A1G5YWN4</accession>
<dbReference type="GO" id="GO:0070006">
    <property type="term" value="F:metalloaminopeptidase activity"/>
    <property type="evidence" value="ECO:0007669"/>
    <property type="project" value="TreeGrafter"/>
</dbReference>
<keyword evidence="17" id="KW-1185">Reference proteome</keyword>